<keyword evidence="2" id="KW-1185">Reference proteome</keyword>
<organism evidence="1 2">
    <name type="scientific">Rhizopus stolonifer</name>
    <name type="common">Rhizopus nigricans</name>
    <dbReference type="NCBI Taxonomy" id="4846"/>
    <lineage>
        <taxon>Eukaryota</taxon>
        <taxon>Fungi</taxon>
        <taxon>Fungi incertae sedis</taxon>
        <taxon>Mucoromycota</taxon>
        <taxon>Mucoromycotina</taxon>
        <taxon>Mucoromycetes</taxon>
        <taxon>Mucorales</taxon>
        <taxon>Mucorineae</taxon>
        <taxon>Rhizopodaceae</taxon>
        <taxon>Rhizopus</taxon>
    </lineage>
</organism>
<dbReference type="EMBL" id="PJQM01006042">
    <property type="protein sequence ID" value="RCH80362.1"/>
    <property type="molecule type" value="Genomic_DNA"/>
</dbReference>
<dbReference type="AlphaFoldDB" id="A0A367IRT2"/>
<accession>A0A367IRT2</accession>
<name>A0A367IRT2_RHIST</name>
<gene>
    <name evidence="1" type="ORF">CU098_005056</name>
</gene>
<reference evidence="1 2" key="1">
    <citation type="journal article" date="2018" name="G3 (Bethesda)">
        <title>Phylogenetic and Phylogenomic Definition of Rhizopus Species.</title>
        <authorList>
            <person name="Gryganskyi A.P."/>
            <person name="Golan J."/>
            <person name="Dolatabadi S."/>
            <person name="Mondo S."/>
            <person name="Robb S."/>
            <person name="Idnurm A."/>
            <person name="Muszewska A."/>
            <person name="Steczkiewicz K."/>
            <person name="Masonjones S."/>
            <person name="Liao H.L."/>
            <person name="Gajdeczka M.T."/>
            <person name="Anike F."/>
            <person name="Vuek A."/>
            <person name="Anishchenko I.M."/>
            <person name="Voigt K."/>
            <person name="de Hoog G.S."/>
            <person name="Smith M.E."/>
            <person name="Heitman J."/>
            <person name="Vilgalys R."/>
            <person name="Stajich J.E."/>
        </authorList>
    </citation>
    <scope>NUCLEOTIDE SEQUENCE [LARGE SCALE GENOMIC DNA]</scope>
    <source>
        <strain evidence="1 2">LSU 92-RS-03</strain>
    </source>
</reference>
<evidence type="ECO:0000313" key="1">
    <source>
        <dbReference type="EMBL" id="RCH80362.1"/>
    </source>
</evidence>
<evidence type="ECO:0000313" key="2">
    <source>
        <dbReference type="Proteomes" id="UP000253551"/>
    </source>
</evidence>
<proteinExistence type="predicted"/>
<dbReference type="OrthoDB" id="2265221at2759"/>
<sequence>MTSYFHPSFIHLSSIFDLSLLKMISKSQAICMFFYVDYTEENVKTYRKKIEEFEGSEICWNVREQEPVLVLKQRIRGDPLTYNKYLDERVEDKPKDNKRKRIDLVTEAQVKQFINEIYCPFQPKNQEIYSKEMISTKDIYEIVKTYTTIFHEKTCQSFAVWCRNNKLNFLQAKERKAQTITRELYIMENIFYDDLVSSICTYLPRYQESLKNLKKNGFEIIGYARKSPTNEDVDNRTRLMKSMITNLKERSLATKIFVSPCSWASSPLQSRDLQSNSQDILNNLSVDGNTQDLLTYLKGIDHDVCLVTIDFAGITTRSQDIVNLVEANPSLKKIAIETFALCNELFLFDTQELVRNNDLLQKFDSRNRCIQRSK</sequence>
<comment type="caution">
    <text evidence="1">The sequence shown here is derived from an EMBL/GenBank/DDBJ whole genome shotgun (WGS) entry which is preliminary data.</text>
</comment>
<dbReference type="Proteomes" id="UP000253551">
    <property type="component" value="Unassembled WGS sequence"/>
</dbReference>
<protein>
    <submittedName>
        <fullName evidence="1">Uncharacterized protein</fullName>
    </submittedName>
</protein>